<name>A0ABW5WLW7_9FLAO</name>
<dbReference type="Proteomes" id="UP001597533">
    <property type="component" value="Unassembled WGS sequence"/>
</dbReference>
<accession>A0ABW5WLW7</accession>
<evidence type="ECO:0000313" key="3">
    <source>
        <dbReference type="Proteomes" id="UP001597533"/>
    </source>
</evidence>
<evidence type="ECO:0000313" key="2">
    <source>
        <dbReference type="EMBL" id="MFD2823249.1"/>
    </source>
</evidence>
<dbReference type="EMBL" id="JBHUOV010000001">
    <property type="protein sequence ID" value="MFD2823249.1"/>
    <property type="molecule type" value="Genomic_DNA"/>
</dbReference>
<proteinExistence type="predicted"/>
<dbReference type="Gene3D" id="2.60.40.1120">
    <property type="entry name" value="Carboxypeptidase-like, regulatory domain"/>
    <property type="match status" value="1"/>
</dbReference>
<evidence type="ECO:0000256" key="1">
    <source>
        <dbReference type="SAM" id="SignalP"/>
    </source>
</evidence>
<dbReference type="SUPFAM" id="SSF49464">
    <property type="entry name" value="Carboxypeptidase regulatory domain-like"/>
    <property type="match status" value="1"/>
</dbReference>
<organism evidence="2 3">
    <name type="scientific">Lacinutrix iliipiscaria</name>
    <dbReference type="NCBI Taxonomy" id="1230532"/>
    <lineage>
        <taxon>Bacteria</taxon>
        <taxon>Pseudomonadati</taxon>
        <taxon>Bacteroidota</taxon>
        <taxon>Flavobacteriia</taxon>
        <taxon>Flavobacteriales</taxon>
        <taxon>Flavobacteriaceae</taxon>
        <taxon>Lacinutrix</taxon>
    </lineage>
</organism>
<dbReference type="Pfam" id="PF13715">
    <property type="entry name" value="CarbopepD_reg_2"/>
    <property type="match status" value="1"/>
</dbReference>
<reference evidence="3" key="1">
    <citation type="journal article" date="2019" name="Int. J. Syst. Evol. Microbiol.">
        <title>The Global Catalogue of Microorganisms (GCM) 10K type strain sequencing project: providing services to taxonomists for standard genome sequencing and annotation.</title>
        <authorList>
            <consortium name="The Broad Institute Genomics Platform"/>
            <consortium name="The Broad Institute Genome Sequencing Center for Infectious Disease"/>
            <person name="Wu L."/>
            <person name="Ma J."/>
        </authorList>
    </citation>
    <scope>NUCLEOTIDE SEQUENCE [LARGE SCALE GENOMIC DNA]</scope>
    <source>
        <strain evidence="3">KCTC 32141</strain>
    </source>
</reference>
<comment type="caution">
    <text evidence="2">The sequence shown here is derived from an EMBL/GenBank/DDBJ whole genome shotgun (WGS) entry which is preliminary data.</text>
</comment>
<dbReference type="InterPro" id="IPR008969">
    <property type="entry name" value="CarboxyPept-like_regulatory"/>
</dbReference>
<gene>
    <name evidence="2" type="ORF">ACFS5M_06185</name>
</gene>
<protein>
    <submittedName>
        <fullName evidence="2">Carboxypeptidase-like regulatory domain-containing protein</fullName>
    </submittedName>
</protein>
<keyword evidence="3" id="KW-1185">Reference proteome</keyword>
<sequence>MKNYNTKSQKSKSIQYLTAIAFLCLMLFSVSTTQAQDTKKTPESDKNIIVKGNVSDENAPLLGVNIVLEGTRIGTVTDIDGNFEFPQKLKKGDVLIFSYIGLKPQKVAINDEDSTSKIELKIDMNMTEVVIMTKMATKKVYSSNRN</sequence>
<dbReference type="RefSeq" id="WP_183486847.1">
    <property type="nucleotide sequence ID" value="NZ_JBHUOV010000001.1"/>
</dbReference>
<keyword evidence="1" id="KW-0732">Signal</keyword>
<feature type="signal peptide" evidence="1">
    <location>
        <begin position="1"/>
        <end position="35"/>
    </location>
</feature>
<feature type="chain" id="PRO_5046952301" evidence="1">
    <location>
        <begin position="36"/>
        <end position="146"/>
    </location>
</feature>